<dbReference type="FunFam" id="1.25.40.10:FF:000345">
    <property type="entry name" value="Pentatricopeptide repeat-containing protein"/>
    <property type="match status" value="1"/>
</dbReference>
<accession>A0AA86SWV9</accession>
<dbReference type="PANTHER" id="PTHR47926:SF484">
    <property type="entry name" value="PENTATRICOPEPTIDE REPEAT-CONTAINING PROTEIN"/>
    <property type="match status" value="1"/>
</dbReference>
<keyword evidence="2" id="KW-0677">Repeat</keyword>
<evidence type="ECO:0000256" key="2">
    <source>
        <dbReference type="ARBA" id="ARBA00022737"/>
    </source>
</evidence>
<evidence type="ECO:0000256" key="1">
    <source>
        <dbReference type="ARBA" id="ARBA00006643"/>
    </source>
</evidence>
<feature type="repeat" description="PPR" evidence="3">
    <location>
        <begin position="235"/>
        <end position="269"/>
    </location>
</feature>
<dbReference type="AlphaFoldDB" id="A0AA86SWV9"/>
<feature type="repeat" description="PPR" evidence="3">
    <location>
        <begin position="173"/>
        <end position="207"/>
    </location>
</feature>
<comment type="similarity">
    <text evidence="1">Belongs to the PPR family. PCMP-H subfamily.</text>
</comment>
<dbReference type="Proteomes" id="UP001189624">
    <property type="component" value="Chromosome 9"/>
</dbReference>
<evidence type="ECO:0000313" key="5">
    <source>
        <dbReference type="Proteomes" id="UP001189624"/>
    </source>
</evidence>
<dbReference type="Pfam" id="PF20431">
    <property type="entry name" value="E_motif"/>
    <property type="match status" value="1"/>
</dbReference>
<organism evidence="4 5">
    <name type="scientific">Sphenostylis stenocarpa</name>
    <dbReference type="NCBI Taxonomy" id="92480"/>
    <lineage>
        <taxon>Eukaryota</taxon>
        <taxon>Viridiplantae</taxon>
        <taxon>Streptophyta</taxon>
        <taxon>Embryophyta</taxon>
        <taxon>Tracheophyta</taxon>
        <taxon>Spermatophyta</taxon>
        <taxon>Magnoliopsida</taxon>
        <taxon>eudicotyledons</taxon>
        <taxon>Gunneridae</taxon>
        <taxon>Pentapetalae</taxon>
        <taxon>rosids</taxon>
        <taxon>fabids</taxon>
        <taxon>Fabales</taxon>
        <taxon>Fabaceae</taxon>
        <taxon>Papilionoideae</taxon>
        <taxon>50 kb inversion clade</taxon>
        <taxon>NPAAA clade</taxon>
        <taxon>indigoferoid/millettioid clade</taxon>
        <taxon>Phaseoleae</taxon>
        <taxon>Sphenostylis</taxon>
    </lineage>
</organism>
<dbReference type="FunFam" id="1.25.40.10:FF:000333">
    <property type="entry name" value="Pentatricopeptide repeat-containing protein"/>
    <property type="match status" value="1"/>
</dbReference>
<reference evidence="4" key="1">
    <citation type="submission" date="2023-10" db="EMBL/GenBank/DDBJ databases">
        <authorList>
            <person name="Domelevo Entfellner J.-B."/>
        </authorList>
    </citation>
    <scope>NUCLEOTIDE SEQUENCE</scope>
</reference>
<feature type="repeat" description="PPR" evidence="3">
    <location>
        <begin position="109"/>
        <end position="143"/>
    </location>
</feature>
<dbReference type="InterPro" id="IPR046960">
    <property type="entry name" value="PPR_At4g14850-like_plant"/>
</dbReference>
<evidence type="ECO:0008006" key="6">
    <source>
        <dbReference type="Google" id="ProtNLM"/>
    </source>
</evidence>
<dbReference type="GO" id="GO:0003723">
    <property type="term" value="F:RNA binding"/>
    <property type="evidence" value="ECO:0007669"/>
    <property type="project" value="InterPro"/>
</dbReference>
<dbReference type="EMBL" id="OY731406">
    <property type="protein sequence ID" value="CAJ1974321.1"/>
    <property type="molecule type" value="Genomic_DNA"/>
</dbReference>
<dbReference type="Pfam" id="PF01535">
    <property type="entry name" value="PPR"/>
    <property type="match status" value="6"/>
</dbReference>
<feature type="repeat" description="PPR" evidence="3">
    <location>
        <begin position="336"/>
        <end position="370"/>
    </location>
</feature>
<protein>
    <recommendedName>
        <fullName evidence="6">Pentatricopeptide repeat-containing protein</fullName>
    </recommendedName>
</protein>
<sequence>MGAKTRAPPLLSWSCSVRSHIHQVSLRCTLVAYKQTRHEGLYDSSVVPLLLKACASFPFLHHVKILHAESIKAGSESDVILGTALLTSYGKCDAIRDARKLFDTMPARNIVAWNAMISEYLRKGDTGSASLLFEEMKGKNQVTWSQMIGGFARNGDIVTARRVFDEVPHEIKDVLIWTVMIHGYARIGEMEAAREVFELMPERNCYVWSSMLYGYCKKGNIAEAETVFNRVPARNLEIWNSMIAGYAQNGFGEKALQAFERMGAEGFKPDEFTVVSVLSACAQLGRLDVGKQIHHMIEHNGIAVNPFVLSGLVDMYAKCGDLVNATLVFEGFTERNIFCWNAMISGFAINGKCREVLEFFGRMEDSNIRPDGITFLTVLSACAHGGLVCEALEVISKMEGYEIEIGIKHYGCMVDLLGRAGRLKDAYDLILRMPLKPNDTVLGAMLGACRIHSDMNMAEQVMKLTHENSVTGANSHNVLLSNIYATSERWEKAERMRRIRVDGGSRKTPGCSSIIFSDFCGFK</sequence>
<dbReference type="InterPro" id="IPR002885">
    <property type="entry name" value="PPR_rpt"/>
</dbReference>
<dbReference type="SUPFAM" id="SSF48452">
    <property type="entry name" value="TPR-like"/>
    <property type="match status" value="1"/>
</dbReference>
<dbReference type="Gramene" id="rna-AYBTSS11_LOCUS26395">
    <property type="protein sequence ID" value="CAJ1974321.1"/>
    <property type="gene ID" value="gene-AYBTSS11_LOCUS26395"/>
</dbReference>
<dbReference type="InterPro" id="IPR046848">
    <property type="entry name" value="E_motif"/>
</dbReference>
<evidence type="ECO:0000313" key="4">
    <source>
        <dbReference type="EMBL" id="CAJ1974321.1"/>
    </source>
</evidence>
<keyword evidence="5" id="KW-1185">Reference proteome</keyword>
<name>A0AA86SWV9_9FABA</name>
<dbReference type="Gene3D" id="1.25.40.10">
    <property type="entry name" value="Tetratricopeptide repeat domain"/>
    <property type="match status" value="4"/>
</dbReference>
<dbReference type="InterPro" id="IPR011990">
    <property type="entry name" value="TPR-like_helical_dom_sf"/>
</dbReference>
<dbReference type="GO" id="GO:0009451">
    <property type="term" value="P:RNA modification"/>
    <property type="evidence" value="ECO:0007669"/>
    <property type="project" value="InterPro"/>
</dbReference>
<dbReference type="PANTHER" id="PTHR47926">
    <property type="entry name" value="PENTATRICOPEPTIDE REPEAT-CONTAINING PROTEIN"/>
    <property type="match status" value="1"/>
</dbReference>
<dbReference type="PROSITE" id="PS51375">
    <property type="entry name" value="PPR"/>
    <property type="match status" value="4"/>
</dbReference>
<dbReference type="NCBIfam" id="TIGR00756">
    <property type="entry name" value="PPR"/>
    <property type="match status" value="6"/>
</dbReference>
<proteinExistence type="inferred from homology"/>
<gene>
    <name evidence="4" type="ORF">AYBTSS11_LOCUS26395</name>
</gene>
<evidence type="ECO:0000256" key="3">
    <source>
        <dbReference type="PROSITE-ProRule" id="PRU00708"/>
    </source>
</evidence>
<dbReference type="Pfam" id="PF13041">
    <property type="entry name" value="PPR_2"/>
    <property type="match status" value="2"/>
</dbReference>